<dbReference type="Proteomes" id="UP000434209">
    <property type="component" value="Chromosome 1"/>
</dbReference>
<reference evidence="1 2" key="1">
    <citation type="submission" date="2019-12" db="EMBL/GenBank/DDBJ databases">
        <title>Paraburkholderia acidiphila 7Q-K02 sp. nov and Paraburkholderia acidisoli DHF22 sp. nov., two strains isolated from forest soil.</title>
        <authorList>
            <person name="Gao Z."/>
            <person name="Qiu L."/>
        </authorList>
    </citation>
    <scope>NUCLEOTIDE SEQUENCE [LARGE SCALE GENOMIC DNA]</scope>
    <source>
        <strain evidence="1 2">7Q-K02</strain>
    </source>
</reference>
<dbReference type="AlphaFoldDB" id="A0A7Z2G588"/>
<protein>
    <submittedName>
        <fullName evidence="1">Uncharacterized protein</fullName>
    </submittedName>
</protein>
<accession>A0A7Z2G588</accession>
<dbReference type="OrthoDB" id="9101175at2"/>
<sequence>MNDTVFFTSLLLAAASGDAHITGTAHAFNVSKMAAVIGSHLFRIAMQFGGRLIARQAQWARLPRKIAAQAPGNDAIRYKNEGAVIVTCTKVSGGKSPGNV</sequence>
<dbReference type="KEGG" id="pacp:FAZ97_10830"/>
<proteinExistence type="predicted"/>
<organism evidence="1 2">
    <name type="scientific">Paraburkholderia acidiphila</name>
    <dbReference type="NCBI Taxonomy" id="2571747"/>
    <lineage>
        <taxon>Bacteria</taxon>
        <taxon>Pseudomonadati</taxon>
        <taxon>Pseudomonadota</taxon>
        <taxon>Betaproteobacteria</taxon>
        <taxon>Burkholderiales</taxon>
        <taxon>Burkholderiaceae</taxon>
        <taxon>Paraburkholderia</taxon>
    </lineage>
</organism>
<evidence type="ECO:0000313" key="1">
    <source>
        <dbReference type="EMBL" id="QGZ55364.1"/>
    </source>
</evidence>
<gene>
    <name evidence="1" type="ORF">FAZ97_10830</name>
</gene>
<keyword evidence="2" id="KW-1185">Reference proteome</keyword>
<evidence type="ECO:0000313" key="2">
    <source>
        <dbReference type="Proteomes" id="UP000434209"/>
    </source>
</evidence>
<dbReference type="EMBL" id="CP046909">
    <property type="protein sequence ID" value="QGZ55364.1"/>
    <property type="molecule type" value="Genomic_DNA"/>
</dbReference>
<dbReference type="RefSeq" id="WP_158758431.1">
    <property type="nucleotide sequence ID" value="NZ_CP046909.1"/>
</dbReference>
<name>A0A7Z2G588_9BURK</name>